<proteinExistence type="predicted"/>
<dbReference type="AlphaFoldDB" id="A0ABD1T341"/>
<evidence type="ECO:0000313" key="4">
    <source>
        <dbReference type="Proteomes" id="UP001604277"/>
    </source>
</evidence>
<evidence type="ECO:0000313" key="3">
    <source>
        <dbReference type="EMBL" id="KAL2507129.1"/>
    </source>
</evidence>
<evidence type="ECO:0000259" key="2">
    <source>
        <dbReference type="Pfam" id="PF04554"/>
    </source>
</evidence>
<protein>
    <submittedName>
        <fullName evidence="3">Nascent polypeptide-associated complex subunit alpha</fullName>
    </submittedName>
</protein>
<keyword evidence="4" id="KW-1185">Reference proteome</keyword>
<accession>A0ABD1T341</accession>
<organism evidence="3 4">
    <name type="scientific">Forsythia ovata</name>
    <dbReference type="NCBI Taxonomy" id="205694"/>
    <lineage>
        <taxon>Eukaryota</taxon>
        <taxon>Viridiplantae</taxon>
        <taxon>Streptophyta</taxon>
        <taxon>Embryophyta</taxon>
        <taxon>Tracheophyta</taxon>
        <taxon>Spermatophyta</taxon>
        <taxon>Magnoliopsida</taxon>
        <taxon>eudicotyledons</taxon>
        <taxon>Gunneridae</taxon>
        <taxon>Pentapetalae</taxon>
        <taxon>asterids</taxon>
        <taxon>lamiids</taxon>
        <taxon>Lamiales</taxon>
        <taxon>Oleaceae</taxon>
        <taxon>Forsythieae</taxon>
        <taxon>Forsythia</taxon>
    </lineage>
</organism>
<feature type="domain" description="Extensin" evidence="2">
    <location>
        <begin position="32"/>
        <end position="88"/>
    </location>
</feature>
<dbReference type="PANTHER" id="PTHR36586">
    <property type="entry name" value="PROLINE-RICH EXTENSIN-LIKE"/>
    <property type="match status" value="1"/>
</dbReference>
<gene>
    <name evidence="3" type="ORF">Fot_30776</name>
</gene>
<feature type="region of interest" description="Disordered" evidence="1">
    <location>
        <begin position="81"/>
        <end position="102"/>
    </location>
</feature>
<comment type="caution">
    <text evidence="3">The sequence shown here is derived from an EMBL/GenBank/DDBJ whole genome shotgun (WGS) entry which is preliminary data.</text>
</comment>
<dbReference type="EMBL" id="JBFOLJ010000009">
    <property type="protein sequence ID" value="KAL2507129.1"/>
    <property type="molecule type" value="Genomic_DNA"/>
</dbReference>
<sequence>MGIPEKPGQWLLIIYAMAFCLAATSIAAYKPYTYASPPPPHYYKHRPYVYKSPPPPKHLEHPSYYYKSPPPPKYVKHPAYYYKSPPPPKHSEHPPQDEATIV</sequence>
<dbReference type="PANTHER" id="PTHR36586:SF27">
    <property type="entry name" value="EXTENSIN-2-LIKE"/>
    <property type="match status" value="1"/>
</dbReference>
<reference evidence="4" key="1">
    <citation type="submission" date="2024-07" db="EMBL/GenBank/DDBJ databases">
        <title>Two chromosome-level genome assemblies of Korean endemic species Abeliophyllum distichum and Forsythia ovata (Oleaceae).</title>
        <authorList>
            <person name="Jang H."/>
        </authorList>
    </citation>
    <scope>NUCLEOTIDE SEQUENCE [LARGE SCALE GENOMIC DNA]</scope>
</reference>
<dbReference type="Proteomes" id="UP001604277">
    <property type="component" value="Unassembled WGS sequence"/>
</dbReference>
<evidence type="ECO:0000256" key="1">
    <source>
        <dbReference type="SAM" id="MobiDB-lite"/>
    </source>
</evidence>
<dbReference type="InterPro" id="IPR006706">
    <property type="entry name" value="Extensin_dom"/>
</dbReference>
<dbReference type="Pfam" id="PF04554">
    <property type="entry name" value="Extensin_2"/>
    <property type="match status" value="1"/>
</dbReference>
<name>A0ABD1T341_9LAMI</name>